<dbReference type="Pfam" id="PF13087">
    <property type="entry name" value="AAA_12"/>
    <property type="match status" value="1"/>
</dbReference>
<dbReference type="PANTHER" id="PTHR10887:SF445">
    <property type="entry name" value="NFX1-TYPE ZINC FINGER-CONTAINING PROTEIN 1"/>
    <property type="match status" value="1"/>
</dbReference>
<proteinExistence type="predicted"/>
<dbReference type="InterPro" id="IPR046439">
    <property type="entry name" value="ZF_RZ_dom"/>
</dbReference>
<dbReference type="GO" id="GO:0002376">
    <property type="term" value="P:immune system process"/>
    <property type="evidence" value="ECO:0007669"/>
    <property type="project" value="UniProtKB-KW"/>
</dbReference>
<evidence type="ECO:0000313" key="11">
    <source>
        <dbReference type="EMBL" id="ETW78980.1"/>
    </source>
</evidence>
<reference evidence="11 12" key="1">
    <citation type="journal article" date="2012" name="New Phytol.">
        <title>Insight into trade-off between wood decay and parasitism from the genome of a fungal forest pathogen.</title>
        <authorList>
            <person name="Olson A."/>
            <person name="Aerts A."/>
            <person name="Asiegbu F."/>
            <person name="Belbahri L."/>
            <person name="Bouzid O."/>
            <person name="Broberg A."/>
            <person name="Canback B."/>
            <person name="Coutinho P.M."/>
            <person name="Cullen D."/>
            <person name="Dalman K."/>
            <person name="Deflorio G."/>
            <person name="van Diepen L.T."/>
            <person name="Dunand C."/>
            <person name="Duplessis S."/>
            <person name="Durling M."/>
            <person name="Gonthier P."/>
            <person name="Grimwood J."/>
            <person name="Fossdal C.G."/>
            <person name="Hansson D."/>
            <person name="Henrissat B."/>
            <person name="Hietala A."/>
            <person name="Himmelstrand K."/>
            <person name="Hoffmeister D."/>
            <person name="Hogberg N."/>
            <person name="James T.Y."/>
            <person name="Karlsson M."/>
            <person name="Kohler A."/>
            <person name="Kues U."/>
            <person name="Lee Y.H."/>
            <person name="Lin Y.C."/>
            <person name="Lind M."/>
            <person name="Lindquist E."/>
            <person name="Lombard V."/>
            <person name="Lucas S."/>
            <person name="Lunden K."/>
            <person name="Morin E."/>
            <person name="Murat C."/>
            <person name="Park J."/>
            <person name="Raffaello T."/>
            <person name="Rouze P."/>
            <person name="Salamov A."/>
            <person name="Schmutz J."/>
            <person name="Solheim H."/>
            <person name="Stahlberg J."/>
            <person name="Velez H."/>
            <person name="de Vries R.P."/>
            <person name="Wiebenga A."/>
            <person name="Woodward S."/>
            <person name="Yakovlev I."/>
            <person name="Garbelotto M."/>
            <person name="Martin F."/>
            <person name="Grigoriev I.V."/>
            <person name="Stenlid J."/>
        </authorList>
    </citation>
    <scope>NUCLEOTIDE SEQUENCE [LARGE SCALE GENOMIC DNA]</scope>
    <source>
        <strain evidence="11 12">TC 32-1</strain>
    </source>
</reference>
<feature type="region of interest" description="Disordered" evidence="8">
    <location>
        <begin position="986"/>
        <end position="1011"/>
    </location>
</feature>
<dbReference type="Pfam" id="PF20173">
    <property type="entry name" value="ZnF_RZ-type"/>
    <property type="match status" value="1"/>
</dbReference>
<dbReference type="GeneID" id="20678135"/>
<feature type="compositionally biased region" description="Acidic residues" evidence="8">
    <location>
        <begin position="989"/>
        <end position="1011"/>
    </location>
</feature>
<evidence type="ECO:0000256" key="6">
    <source>
        <dbReference type="ARBA" id="ARBA00022859"/>
    </source>
</evidence>
<dbReference type="Pfam" id="PF13086">
    <property type="entry name" value="AAA_11"/>
    <property type="match status" value="2"/>
</dbReference>
<evidence type="ECO:0008006" key="13">
    <source>
        <dbReference type="Google" id="ProtNLM"/>
    </source>
</evidence>
<dbReference type="EMBL" id="KI925461">
    <property type="protein sequence ID" value="ETW78980.1"/>
    <property type="molecule type" value="Genomic_DNA"/>
</dbReference>
<dbReference type="SMART" id="SM00356">
    <property type="entry name" value="ZnF_C3H1"/>
    <property type="match status" value="2"/>
</dbReference>
<dbReference type="InterPro" id="IPR041679">
    <property type="entry name" value="DNA2/NAM7-like_C"/>
</dbReference>
<feature type="domain" description="C3H1-type" evidence="9">
    <location>
        <begin position="1"/>
        <end position="29"/>
    </location>
</feature>
<dbReference type="SUPFAM" id="SSF52540">
    <property type="entry name" value="P-loop containing nucleoside triphosphate hydrolases"/>
    <property type="match status" value="1"/>
</dbReference>
<dbReference type="PROSITE" id="PS50103">
    <property type="entry name" value="ZF_C3H1"/>
    <property type="match status" value="2"/>
</dbReference>
<dbReference type="eggNOG" id="KOG1807">
    <property type="taxonomic scope" value="Eukaryota"/>
</dbReference>
<dbReference type="GO" id="GO:0004386">
    <property type="term" value="F:helicase activity"/>
    <property type="evidence" value="ECO:0007669"/>
    <property type="project" value="InterPro"/>
</dbReference>
<feature type="zinc finger region" description="C3H1-type" evidence="7">
    <location>
        <begin position="51"/>
        <end position="79"/>
    </location>
</feature>
<dbReference type="KEGG" id="hir:HETIRDRAFT_50265"/>
<dbReference type="InterPro" id="IPR047187">
    <property type="entry name" value="SF1_C_Upf1"/>
</dbReference>
<dbReference type="GO" id="GO:0031048">
    <property type="term" value="P:regulatory ncRNA-mediated heterochromatin formation"/>
    <property type="evidence" value="ECO:0007669"/>
    <property type="project" value="TreeGrafter"/>
</dbReference>
<accession>W4K0X0</accession>
<evidence type="ECO:0000256" key="8">
    <source>
        <dbReference type="SAM" id="MobiDB-lite"/>
    </source>
</evidence>
<sequence>MAPSILCRYYNTSGGCRNGSACRFVHSQPSDNPFATPSRTLTPTQRDGGARAPPGVCTSFWNTGLCRFEFACRYEHRRAPEAGAADGDAVRSSWRTGLAFRSAVTAPPPAADAVAPPFLTESGLAKLVGAGTDVFFGADDASTTTPSQVQAALRQFLHDDYRFATTFNIYAFVAALSSAQSTNASWSAESECVSQDKGLPRIRNMIEWSPVSTKAGQSSTTLSFQRAYVPLLKYLSSDFVVKSTQSKFQNALFLCVLDNIEAFADVVETSMSTMMKERSFRDPAFTRMKPPFGNQILVTLASLLFECLTRFKNSVQIYPRLSSLVDNLDMWTEEWVSDVESTLPKFESPFQDSPQSTRDFILRELRRKVALSVNIVKRERELADRSKQEQSLPQFPIAGPSEGIVAALRQTYEGPGTERKQGPRHDNDFVDIDKIRIAPTHDELVSRIPPFLPANIYNAPHPYPADSMQRLLDIQFRLLREELTAPLRASIQLVLDDLQRMDLGNKTRLGDILKKCGGKYRGPADSQESVIFNIYTNVAFKILTPGRRGITVTMSLDTPPGRARSARAQERRMFWDGAGGKRLMQGGLVALVWRSGNNTSINLGTLATSARDLSESAARSPDTIDVRVAFFDPEIELRILQSLKSAGDEQHGELRLLVESPVLFEAIRPFLEALRAEPTRIPFAKYLVHHPPGYLSTIRSDPPLYATTPGFSYNLSGLFASAPGEEPVDLQMSTEDHSVAHARRALREGSRLDPSQADAIVDALTREVALIQGPPGTGKSYTGVELLRVLVANKLGPILMIAFTNHALDHMLSSVLDAGITTNIVRLGSRSADERLSQFSMETRELAAGQSRLDRSFAQRHRDLKVMQEAVTHSMEQLLRSAIDPAEISQSLELNYPEHHCELVCPPRWVSALQEISLQADGAVDAWYVVGHHGRQRAVDDSLYDFWVNGRDLEFLRSLSLPATHHTQEDVGPANKYAILSREHPENELAGDEDISPEDSDDSSSEDNDMDVAPEEVWKKSFALDAMPPAEVTASTSIPFWRDLSRPWPPTPPAQPRSLQLDSFQGITEFLRTFDLPTVPVLPSTTRPLSQLLLDGCGRVWDMSLIERQRLHKFWVDQFRPELFSSRINEFKRLREQLADAQINHEEGKEESRRQLLADVDIIGCTTTGAAKLTSLLQGIGPRIVLVEEAGQVLEAHVLSSLVGGSVLHLIMIGDPLQLRPTIANYSLSVNSRRGNELYKFDQSLMERLALAGLPMSPINVQRRMRPTISHLIRNTLYPGLKDHEIVTDYPPIRGLAKSVFFFNHSHVENKQGEESESRHNIFEVLMIKDLVLHLLRQGCYTSDGDIVVLCGYLGQLARMRDAFADEFVVMLDERDKVALDDQAEDPNDDAPFTRMEEVKLTSRVRLRTIDNYQGEEGKIVILSLVRNSGAPESNLEGLDRNTNEKANIGFLKVTCDQNPVALSRAREGLIIFGNTIDLSSRSQMWRSIIEELESQDAVGDALPVTCNNHPQAVEYISEPGKLQQVSPDGGCLRPCGRRLQCGHLCPYKCHPDDPQHIHVKCSQSCARLCLKGHPCDKPCAEACGDCKFLLYSVELPCGHSKENVPCHLSDKLEDVTCDVLLEKMLPHCEHTVAMRCSDDPENYRCKATCKGVMACCGRDCRSQCHACQRENLPTLGQVPRKQHCKHSCQKPLYCQHLCKNPCSEEHTHSQFCTEPCRQMCPHARCQKPCSTPCAPCLERCTWVCEHFTCPVPCGSVCARLPCDTRCKRTLRCGHRCPSVCGEPCDIQQCPICVSEEGSQSIVDLVMQRPLADIDPDLETLDELVITLPQCRHVFTVETLDGHCGMTDYYGRGSDYGPWLNCKEPPLGYKQPPVCPTCRTAITSPRYGRIFKRADLDILERNVASQLAQLLDESQAEIGRVSTEDIKVNLKRRIGNIPTSESSISKAASKARRKNRDKILKVFRETPVPLESITPTNTQYHTIPDAIGSPWGQVIAPLMLGYNKALKAASTRSSHIQAWEAAFHSIFDQESEAVLQDPVHAPRRPREHAMRMAKIKVGHPQPRADKRFIVEAFWITLSIRFTLVELVLSCVNRRQTAYWEACGLYADFLLDSCVKDAQIALDIARGSEAHRQVTKTSLFIMRANLEKFRFQVEMSRANNVLLKIRSDLSDTAASRGAAAKRFMAQVINSHHRAKPFVLAEKSWLQENFSATAQVIIDQWSELERSLRQDVSYQPVSLDDKMEIVRALNFTHTGHFYNCPNGHTFIITECGGATQRASCPECGEAIGGTNHDLDSRNTRATEYEELLRQQGAQRSPFSWGN</sequence>
<dbReference type="HOGENOM" id="CLU_001490_4_0_1"/>
<dbReference type="GO" id="GO:0008270">
    <property type="term" value="F:zinc ion binding"/>
    <property type="evidence" value="ECO:0007669"/>
    <property type="project" value="UniProtKB-KW"/>
</dbReference>
<organism evidence="11 12">
    <name type="scientific">Heterobasidion irregulare (strain TC 32-1)</name>
    <dbReference type="NCBI Taxonomy" id="747525"/>
    <lineage>
        <taxon>Eukaryota</taxon>
        <taxon>Fungi</taxon>
        <taxon>Dikarya</taxon>
        <taxon>Basidiomycota</taxon>
        <taxon>Agaricomycotina</taxon>
        <taxon>Agaricomycetes</taxon>
        <taxon>Russulales</taxon>
        <taxon>Bondarzewiaceae</taxon>
        <taxon>Heterobasidion</taxon>
        <taxon>Heterobasidion annosum species complex</taxon>
    </lineage>
</organism>
<evidence type="ECO:0000256" key="5">
    <source>
        <dbReference type="ARBA" id="ARBA00022833"/>
    </source>
</evidence>
<gene>
    <name evidence="11" type="ORF">HETIRDRAFT_50265</name>
</gene>
<dbReference type="InParanoid" id="W4K0X0"/>
<keyword evidence="12" id="KW-1185">Reference proteome</keyword>
<keyword evidence="5 7" id="KW-0862">Zinc</keyword>
<keyword evidence="4 7" id="KW-0863">Zinc-finger</keyword>
<dbReference type="RefSeq" id="XP_009548770.1">
    <property type="nucleotide sequence ID" value="XM_009550475.1"/>
</dbReference>
<evidence type="ECO:0000256" key="3">
    <source>
        <dbReference type="ARBA" id="ARBA00022723"/>
    </source>
</evidence>
<dbReference type="InterPro" id="IPR041677">
    <property type="entry name" value="DNA2/NAM7_AAA_11"/>
</dbReference>
<feature type="zinc finger region" description="C3H1-type" evidence="7">
    <location>
        <begin position="1"/>
        <end position="29"/>
    </location>
</feature>
<evidence type="ECO:0000259" key="9">
    <source>
        <dbReference type="PROSITE" id="PS50103"/>
    </source>
</evidence>
<dbReference type="CDD" id="cd06008">
    <property type="entry name" value="NF-X1-zinc-finger"/>
    <property type="match status" value="2"/>
</dbReference>
<evidence type="ECO:0000256" key="7">
    <source>
        <dbReference type="PROSITE-ProRule" id="PRU00723"/>
    </source>
</evidence>
<comment type="subcellular location">
    <subcellularLocation>
        <location evidence="1">Cytoplasm</location>
    </subcellularLocation>
</comment>
<dbReference type="InterPro" id="IPR000571">
    <property type="entry name" value="Znf_CCCH"/>
</dbReference>
<dbReference type="Proteomes" id="UP000030671">
    <property type="component" value="Unassembled WGS sequence"/>
</dbReference>
<dbReference type="CDD" id="cd18808">
    <property type="entry name" value="SF1_C_Upf1"/>
    <property type="match status" value="1"/>
</dbReference>
<dbReference type="OrthoDB" id="2423195at2759"/>
<dbReference type="InterPro" id="IPR027417">
    <property type="entry name" value="P-loop_NTPase"/>
</dbReference>
<evidence type="ECO:0000259" key="10">
    <source>
        <dbReference type="PROSITE" id="PS51981"/>
    </source>
</evidence>
<protein>
    <recommendedName>
        <fullName evidence="13">P-loop containing nucleoside triphosphate hydrolase protein</fullName>
    </recommendedName>
</protein>
<dbReference type="PANTHER" id="PTHR10887">
    <property type="entry name" value="DNA2/NAM7 HELICASE FAMILY"/>
    <property type="match status" value="1"/>
</dbReference>
<feature type="domain" description="C3H1-type" evidence="9">
    <location>
        <begin position="51"/>
        <end position="79"/>
    </location>
</feature>
<evidence type="ECO:0000313" key="12">
    <source>
        <dbReference type="Proteomes" id="UP000030671"/>
    </source>
</evidence>
<evidence type="ECO:0000256" key="4">
    <source>
        <dbReference type="ARBA" id="ARBA00022771"/>
    </source>
</evidence>
<dbReference type="InterPro" id="IPR045055">
    <property type="entry name" value="DNA2/NAM7-like"/>
</dbReference>
<evidence type="ECO:0000256" key="2">
    <source>
        <dbReference type="ARBA" id="ARBA00022490"/>
    </source>
</evidence>
<keyword evidence="3 7" id="KW-0479">Metal-binding</keyword>
<keyword evidence="2" id="KW-0963">Cytoplasm</keyword>
<keyword evidence="6" id="KW-0391">Immunity</keyword>
<dbReference type="PROSITE" id="PS51981">
    <property type="entry name" value="ZF_RZ"/>
    <property type="match status" value="1"/>
</dbReference>
<dbReference type="GO" id="GO:0031380">
    <property type="term" value="C:nuclear RNA-directed RNA polymerase complex"/>
    <property type="evidence" value="ECO:0007669"/>
    <property type="project" value="TreeGrafter"/>
</dbReference>
<evidence type="ECO:0000256" key="1">
    <source>
        <dbReference type="ARBA" id="ARBA00004496"/>
    </source>
</evidence>
<name>W4K0X0_HETIT</name>
<dbReference type="Gene3D" id="3.40.50.300">
    <property type="entry name" value="P-loop containing nucleotide triphosphate hydrolases"/>
    <property type="match status" value="3"/>
</dbReference>
<feature type="domain" description="RZ-type" evidence="10">
    <location>
        <begin position="2235"/>
        <end position="2308"/>
    </location>
</feature>
<dbReference type="GO" id="GO:0005737">
    <property type="term" value="C:cytoplasm"/>
    <property type="evidence" value="ECO:0007669"/>
    <property type="project" value="UniProtKB-SubCell"/>
</dbReference>